<comment type="caution">
    <text evidence="2">The sequence shown here is derived from an EMBL/GenBank/DDBJ whole genome shotgun (WGS) entry which is preliminary data.</text>
</comment>
<name>A0AAD7B4S6_9AGAR</name>
<gene>
    <name evidence="2" type="ORF">FB45DRAFT_324905</name>
</gene>
<evidence type="ECO:0008006" key="4">
    <source>
        <dbReference type="Google" id="ProtNLM"/>
    </source>
</evidence>
<feature type="region of interest" description="Disordered" evidence="1">
    <location>
        <begin position="1"/>
        <end position="319"/>
    </location>
</feature>
<dbReference type="Proteomes" id="UP001221142">
    <property type="component" value="Unassembled WGS sequence"/>
</dbReference>
<sequence>MSKFGQRWVPSKCKWYDDDAQPILGGCKKEKTGECPYIHPPDDRFKTATRWQTAERDPPRGRGRGRGRGGSNSFDSHSTSRASDSGWAGRRQSSGNYGGDSSSRNNNDRNNNRDDDWDVASWKPSSNRDEPEASTSKGSGTGWGGWGDDAKEQASPSKGSDTGWGGWGEDASTSKGSGTAWGSWGDDSNSKKADDKDESSKKAGDTWASTTDSNTWGGGGGWGPEPTADKDSTSKTAVPDAWTPSAPPLTRPQGLQVDTSGQMDVSMPPPSASSSHWRAGSQGPSERVISTPQSTFPSFAVPQFAKEDKERQRRGSKDNLNNVQIHEAIIRGTIRMTCIELELRSLHRERERLKKVQGSPQFHRITSEAGAMLDTKRTALQDKIKGTEKRLFFAREELCNFPELPSVGPNYAELEKEIMGFTEQLKMWLNSFTEAVAARKPPKSEPAPMDVDIDSEQDFDPFSLVERMEQRMAQLDEALEDAEQMIQEPEMTPERNAALVDSTIAEARNRANDSSNMEAMVGEEGPVADAFTSARSNDEQVQKLTAELEQQWAKTVQEEKRLKALDLRKQKHLKLKLEMEAQLEKLEIGRQERAARRKIMNMELRRLGAQRPAPTFDEAILVQARAAAESMITAEVIPALEALGQQYSGAIEVRMKSLEAVVQPTVDKTDEICRRAEMVQG</sequence>
<reference evidence="2" key="1">
    <citation type="submission" date="2023-03" db="EMBL/GenBank/DDBJ databases">
        <title>Massive genome expansion in bonnet fungi (Mycena s.s.) driven by repeated elements and novel gene families across ecological guilds.</title>
        <authorList>
            <consortium name="Lawrence Berkeley National Laboratory"/>
            <person name="Harder C.B."/>
            <person name="Miyauchi S."/>
            <person name="Viragh M."/>
            <person name="Kuo A."/>
            <person name="Thoen E."/>
            <person name="Andreopoulos B."/>
            <person name="Lu D."/>
            <person name="Skrede I."/>
            <person name="Drula E."/>
            <person name="Henrissat B."/>
            <person name="Morin E."/>
            <person name="Kohler A."/>
            <person name="Barry K."/>
            <person name="LaButti K."/>
            <person name="Morin E."/>
            <person name="Salamov A."/>
            <person name="Lipzen A."/>
            <person name="Mereny Z."/>
            <person name="Hegedus B."/>
            <person name="Baldrian P."/>
            <person name="Stursova M."/>
            <person name="Weitz H."/>
            <person name="Taylor A."/>
            <person name="Grigoriev I.V."/>
            <person name="Nagy L.G."/>
            <person name="Martin F."/>
            <person name="Kauserud H."/>
        </authorList>
    </citation>
    <scope>NUCLEOTIDE SEQUENCE</scope>
    <source>
        <strain evidence="2">9284</strain>
    </source>
</reference>
<organism evidence="2 3">
    <name type="scientific">Roridomyces roridus</name>
    <dbReference type="NCBI Taxonomy" id="1738132"/>
    <lineage>
        <taxon>Eukaryota</taxon>
        <taxon>Fungi</taxon>
        <taxon>Dikarya</taxon>
        <taxon>Basidiomycota</taxon>
        <taxon>Agaricomycotina</taxon>
        <taxon>Agaricomycetes</taxon>
        <taxon>Agaricomycetidae</taxon>
        <taxon>Agaricales</taxon>
        <taxon>Marasmiineae</taxon>
        <taxon>Mycenaceae</taxon>
        <taxon>Roridomyces</taxon>
    </lineage>
</organism>
<protein>
    <recommendedName>
        <fullName evidence="4">C3H1-type domain-containing protein</fullName>
    </recommendedName>
</protein>
<keyword evidence="3" id="KW-1185">Reference proteome</keyword>
<evidence type="ECO:0000313" key="3">
    <source>
        <dbReference type="Proteomes" id="UP001221142"/>
    </source>
</evidence>
<proteinExistence type="predicted"/>
<evidence type="ECO:0000313" key="2">
    <source>
        <dbReference type="EMBL" id="KAJ7610807.1"/>
    </source>
</evidence>
<feature type="compositionally biased region" description="Polar residues" evidence="1">
    <location>
        <begin position="272"/>
        <end position="297"/>
    </location>
</feature>
<evidence type="ECO:0000256" key="1">
    <source>
        <dbReference type="SAM" id="MobiDB-lite"/>
    </source>
</evidence>
<feature type="compositionally biased region" description="Low complexity" evidence="1">
    <location>
        <begin position="93"/>
        <end position="105"/>
    </location>
</feature>
<feature type="compositionally biased region" description="Basic and acidic residues" evidence="1">
    <location>
        <begin position="305"/>
        <end position="317"/>
    </location>
</feature>
<feature type="compositionally biased region" description="Polar residues" evidence="1">
    <location>
        <begin position="71"/>
        <end position="83"/>
    </location>
</feature>
<dbReference type="AlphaFoldDB" id="A0AAD7B4S6"/>
<feature type="compositionally biased region" description="Basic and acidic residues" evidence="1">
    <location>
        <begin position="188"/>
        <end position="204"/>
    </location>
</feature>
<accession>A0AAD7B4S6</accession>
<dbReference type="EMBL" id="JARKIF010000034">
    <property type="protein sequence ID" value="KAJ7610807.1"/>
    <property type="molecule type" value="Genomic_DNA"/>
</dbReference>